<proteinExistence type="predicted"/>
<dbReference type="GO" id="GO:0016020">
    <property type="term" value="C:membrane"/>
    <property type="evidence" value="ECO:0007669"/>
    <property type="project" value="UniProtKB-SubCell"/>
</dbReference>
<feature type="compositionally biased region" description="Pro residues" evidence="5">
    <location>
        <begin position="1"/>
        <end position="10"/>
    </location>
</feature>
<feature type="transmembrane region" description="Helical" evidence="6">
    <location>
        <begin position="94"/>
        <end position="113"/>
    </location>
</feature>
<reference evidence="7" key="1">
    <citation type="journal article" date="2021" name="Nat. Commun.">
        <title>Genetic determinants of endophytism in the Arabidopsis root mycobiome.</title>
        <authorList>
            <person name="Mesny F."/>
            <person name="Miyauchi S."/>
            <person name="Thiergart T."/>
            <person name="Pickel B."/>
            <person name="Atanasova L."/>
            <person name="Karlsson M."/>
            <person name="Huettel B."/>
            <person name="Barry K.W."/>
            <person name="Haridas S."/>
            <person name="Chen C."/>
            <person name="Bauer D."/>
            <person name="Andreopoulos W."/>
            <person name="Pangilinan J."/>
            <person name="LaButti K."/>
            <person name="Riley R."/>
            <person name="Lipzen A."/>
            <person name="Clum A."/>
            <person name="Drula E."/>
            <person name="Henrissat B."/>
            <person name="Kohler A."/>
            <person name="Grigoriev I.V."/>
            <person name="Martin F.M."/>
            <person name="Hacquard S."/>
        </authorList>
    </citation>
    <scope>NUCLEOTIDE SEQUENCE</scope>
    <source>
        <strain evidence="7">MPI-SDFR-AT-0120</strain>
    </source>
</reference>
<name>A0A8K0QTG5_9PLEO</name>
<evidence type="ECO:0000256" key="5">
    <source>
        <dbReference type="SAM" id="MobiDB-lite"/>
    </source>
</evidence>
<evidence type="ECO:0000313" key="7">
    <source>
        <dbReference type="EMBL" id="KAH7070242.1"/>
    </source>
</evidence>
<feature type="transmembrane region" description="Helical" evidence="6">
    <location>
        <begin position="51"/>
        <end position="73"/>
    </location>
</feature>
<protein>
    <submittedName>
        <fullName evidence="7">Uncharacterized protein</fullName>
    </submittedName>
</protein>
<dbReference type="PANTHER" id="PTHR31465">
    <property type="entry name" value="PROTEIN RTA1-RELATED"/>
    <property type="match status" value="1"/>
</dbReference>
<dbReference type="PANTHER" id="PTHR31465:SF15">
    <property type="entry name" value="LIPID TRANSPORTER ATNI-RELATED"/>
    <property type="match status" value="1"/>
</dbReference>
<evidence type="ECO:0000256" key="4">
    <source>
        <dbReference type="ARBA" id="ARBA00023136"/>
    </source>
</evidence>
<feature type="transmembrane region" description="Helical" evidence="6">
    <location>
        <begin position="214"/>
        <end position="236"/>
    </location>
</feature>
<accession>A0A8K0QTG5</accession>
<feature type="region of interest" description="Disordered" evidence="5">
    <location>
        <begin position="1"/>
        <end position="23"/>
    </location>
</feature>
<keyword evidence="4 6" id="KW-0472">Membrane</keyword>
<evidence type="ECO:0000256" key="1">
    <source>
        <dbReference type="ARBA" id="ARBA00004141"/>
    </source>
</evidence>
<gene>
    <name evidence="7" type="ORF">FB567DRAFT_216965</name>
</gene>
<dbReference type="Proteomes" id="UP000813461">
    <property type="component" value="Unassembled WGS sequence"/>
</dbReference>
<dbReference type="EMBL" id="JAGMVJ010000027">
    <property type="protein sequence ID" value="KAH7070242.1"/>
    <property type="molecule type" value="Genomic_DNA"/>
</dbReference>
<sequence>MLSTTPPIPHARPSASSSSYGCPESTVRPDVNGWVPPGTCGYISRPYYPSFIAALVFSTAAAVVLAGFLHMIVRVARQRPRLLDQSTPSWRHRLLLPVFGTLISTCLLIAYVLRALGTRHQQVHEFVSISDTLVLMCPILTFALDCILLLRMTTTILPNENLAGVKVQDISRCLFIVIPLLAVEQLIASILIAPKHRPSPSRQDTSTAILGLKLYLVGIGIQGIIVISTIFLALVLHRRNRDREIETYEVKERESSDDCRSLHTWRLAVYALLFSLAAIATRITYRLVELSGIFTGYLPVLIHKEIFFYTLECLPVLAAVGVWTCVDGSCLEDWSSTSTAVGADGYHEISGELADDDLVVLGPVNVGT</sequence>
<keyword evidence="3 6" id="KW-1133">Transmembrane helix</keyword>
<evidence type="ECO:0000256" key="3">
    <source>
        <dbReference type="ARBA" id="ARBA00022989"/>
    </source>
</evidence>
<feature type="transmembrane region" description="Helical" evidence="6">
    <location>
        <begin position="133"/>
        <end position="152"/>
    </location>
</feature>
<feature type="transmembrane region" description="Helical" evidence="6">
    <location>
        <begin position="267"/>
        <end position="286"/>
    </location>
</feature>
<evidence type="ECO:0000256" key="6">
    <source>
        <dbReference type="SAM" id="Phobius"/>
    </source>
</evidence>
<keyword evidence="8" id="KW-1185">Reference proteome</keyword>
<keyword evidence="2 6" id="KW-0812">Transmembrane</keyword>
<dbReference type="Pfam" id="PF04479">
    <property type="entry name" value="RTA1"/>
    <property type="match status" value="1"/>
</dbReference>
<organism evidence="7 8">
    <name type="scientific">Paraphoma chrysanthemicola</name>
    <dbReference type="NCBI Taxonomy" id="798071"/>
    <lineage>
        <taxon>Eukaryota</taxon>
        <taxon>Fungi</taxon>
        <taxon>Dikarya</taxon>
        <taxon>Ascomycota</taxon>
        <taxon>Pezizomycotina</taxon>
        <taxon>Dothideomycetes</taxon>
        <taxon>Pleosporomycetidae</taxon>
        <taxon>Pleosporales</taxon>
        <taxon>Pleosporineae</taxon>
        <taxon>Phaeosphaeriaceae</taxon>
        <taxon>Paraphoma</taxon>
    </lineage>
</organism>
<dbReference type="AlphaFoldDB" id="A0A8K0QTG5"/>
<comment type="caution">
    <text evidence="7">The sequence shown here is derived from an EMBL/GenBank/DDBJ whole genome shotgun (WGS) entry which is preliminary data.</text>
</comment>
<dbReference type="OrthoDB" id="5384040at2759"/>
<evidence type="ECO:0000256" key="2">
    <source>
        <dbReference type="ARBA" id="ARBA00022692"/>
    </source>
</evidence>
<feature type="transmembrane region" description="Helical" evidence="6">
    <location>
        <begin position="173"/>
        <end position="194"/>
    </location>
</feature>
<comment type="subcellular location">
    <subcellularLocation>
        <location evidence="1">Membrane</location>
        <topology evidence="1">Multi-pass membrane protein</topology>
    </subcellularLocation>
</comment>
<evidence type="ECO:0000313" key="8">
    <source>
        <dbReference type="Proteomes" id="UP000813461"/>
    </source>
</evidence>
<dbReference type="InterPro" id="IPR007568">
    <property type="entry name" value="RTA1"/>
</dbReference>